<sequence>MRVKIELEHVSGVEPSFAKAKPVMLECGLGDQVVKWAAFAACYRLANNLGEPITKFVPQAVLLRGQSLDINIVVRSVVADGESLTVQYGEGPLAFGESPNSKQILSAGQLTKMREDPNDFIKRMDFDALDFASLLDEDVLQMKSEKFLGEELEKLKGMLLKNGGALLASFFYLNCGEESNEMSIDRMSLSLFREAIMNTGIVNEYFPHTKLTEIFERVTDAKHADTKIELRDLKADDFMATLVHMAGEKFQPGLQHQTWGYFELTERFQHLLDDFVTPKIVERIGKKVSSLKKAFKHEIDDLLSRARRYIQMAMYAMQEKRTFHERQVLKVNSFIKSLVAWDYAPEDLSLTDVVTATLYAKNFPETDPMQWHTVPQPLDLNLEELEICLTVLGFVLYQKTDKEEDFPSYLSEFLDDIFHYAGVIVDGSDSEEEISLSEAESREASPQQGAKQ</sequence>
<organism evidence="2 3">
    <name type="scientific">Chloropicon roscoffensis</name>
    <dbReference type="NCBI Taxonomy" id="1461544"/>
    <lineage>
        <taxon>Eukaryota</taxon>
        <taxon>Viridiplantae</taxon>
        <taxon>Chlorophyta</taxon>
        <taxon>Chloropicophyceae</taxon>
        <taxon>Chloropicales</taxon>
        <taxon>Chloropicaceae</taxon>
        <taxon>Chloropicon</taxon>
    </lineage>
</organism>
<evidence type="ECO:0000256" key="1">
    <source>
        <dbReference type="SAM" id="MobiDB-lite"/>
    </source>
</evidence>
<reference evidence="2 3" key="1">
    <citation type="submission" date="2024-03" db="EMBL/GenBank/DDBJ databases">
        <title>Complete genome sequence of the green alga Chloropicon roscoffensis RCC1871.</title>
        <authorList>
            <person name="Lemieux C."/>
            <person name="Pombert J.-F."/>
            <person name="Otis C."/>
            <person name="Turmel M."/>
        </authorList>
    </citation>
    <scope>NUCLEOTIDE SEQUENCE [LARGE SCALE GENOMIC DNA]</scope>
    <source>
        <strain evidence="2 3">RCC1871</strain>
    </source>
</reference>
<name>A0AAX4P0W9_9CHLO</name>
<accession>A0AAX4P0W9</accession>
<gene>
    <name evidence="2" type="ORF">HKI87_01g09450</name>
</gene>
<dbReference type="Proteomes" id="UP001472866">
    <property type="component" value="Chromosome 01"/>
</dbReference>
<dbReference type="AlphaFoldDB" id="A0AAX4P0W9"/>
<evidence type="ECO:0000313" key="2">
    <source>
        <dbReference type="EMBL" id="WZN59419.1"/>
    </source>
</evidence>
<dbReference type="EMBL" id="CP151501">
    <property type="protein sequence ID" value="WZN59419.1"/>
    <property type="molecule type" value="Genomic_DNA"/>
</dbReference>
<proteinExistence type="predicted"/>
<evidence type="ECO:0000313" key="3">
    <source>
        <dbReference type="Proteomes" id="UP001472866"/>
    </source>
</evidence>
<protein>
    <submittedName>
        <fullName evidence="2">Uncharacterized protein</fullName>
    </submittedName>
</protein>
<keyword evidence="3" id="KW-1185">Reference proteome</keyword>
<feature type="region of interest" description="Disordered" evidence="1">
    <location>
        <begin position="431"/>
        <end position="452"/>
    </location>
</feature>